<comment type="caution">
    <text evidence="26">The sequence shown here is derived from an EMBL/GenBank/DDBJ whole genome shotgun (WGS) entry which is preliminary data.</text>
</comment>
<keyword evidence="23" id="KW-0472">Membrane</keyword>
<evidence type="ECO:0000256" key="4">
    <source>
        <dbReference type="ARBA" id="ARBA00004651"/>
    </source>
</evidence>
<feature type="domain" description="Histidine kinase" evidence="24">
    <location>
        <begin position="209"/>
        <end position="411"/>
    </location>
</feature>
<dbReference type="Pfam" id="PF18092">
    <property type="entry name" value="DraK_HK_N"/>
    <property type="match status" value="1"/>
</dbReference>
<dbReference type="InterPro" id="IPR003661">
    <property type="entry name" value="HisK_dim/P_dom"/>
</dbReference>
<dbReference type="EMBL" id="JBHSIT010000007">
    <property type="protein sequence ID" value="MFC4910545.1"/>
    <property type="molecule type" value="Genomic_DNA"/>
</dbReference>
<dbReference type="InterPro" id="IPR003660">
    <property type="entry name" value="HAMP_dom"/>
</dbReference>
<dbReference type="Gene3D" id="6.10.340.10">
    <property type="match status" value="1"/>
</dbReference>
<dbReference type="InterPro" id="IPR040868">
    <property type="entry name" value="DraK_HK_N"/>
</dbReference>
<keyword evidence="18" id="KW-0346">Stress response</keyword>
<dbReference type="InterPro" id="IPR004358">
    <property type="entry name" value="Sig_transdc_His_kin-like_C"/>
</dbReference>
<evidence type="ECO:0000256" key="20">
    <source>
        <dbReference type="ARBA" id="ARBA00023211"/>
    </source>
</evidence>
<evidence type="ECO:0000256" key="9">
    <source>
        <dbReference type="ARBA" id="ARBA00022692"/>
    </source>
</evidence>
<evidence type="ECO:0000256" key="14">
    <source>
        <dbReference type="ARBA" id="ARBA00022842"/>
    </source>
</evidence>
<keyword evidence="9 23" id="KW-0812">Transmembrane</keyword>
<dbReference type="Gene3D" id="1.10.287.130">
    <property type="match status" value="1"/>
</dbReference>
<evidence type="ECO:0000256" key="1">
    <source>
        <dbReference type="ARBA" id="ARBA00000085"/>
    </source>
</evidence>
<organism evidence="26 27">
    <name type="scientific">Actinomadura gamaensis</name>
    <dbReference type="NCBI Taxonomy" id="1763541"/>
    <lineage>
        <taxon>Bacteria</taxon>
        <taxon>Bacillati</taxon>
        <taxon>Actinomycetota</taxon>
        <taxon>Actinomycetes</taxon>
        <taxon>Streptosporangiales</taxon>
        <taxon>Thermomonosporaceae</taxon>
        <taxon>Actinomadura</taxon>
    </lineage>
</organism>
<evidence type="ECO:0000256" key="12">
    <source>
        <dbReference type="ARBA" id="ARBA00022801"/>
    </source>
</evidence>
<keyword evidence="17" id="KW-0902">Two-component regulatory system</keyword>
<comment type="catalytic activity">
    <reaction evidence="1">
        <text>ATP + protein L-histidine = ADP + protein N-phospho-L-histidine.</text>
        <dbReference type="EC" id="2.7.13.3"/>
    </reaction>
</comment>
<keyword evidence="16 23" id="KW-1133">Transmembrane helix</keyword>
<dbReference type="PROSITE" id="PS50109">
    <property type="entry name" value="HIS_KIN"/>
    <property type="match status" value="1"/>
</dbReference>
<evidence type="ECO:0000259" key="25">
    <source>
        <dbReference type="PROSITE" id="PS50885"/>
    </source>
</evidence>
<dbReference type="RefSeq" id="WP_378258975.1">
    <property type="nucleotide sequence ID" value="NZ_JBHSIT010000007.1"/>
</dbReference>
<reference evidence="27" key="1">
    <citation type="journal article" date="2019" name="Int. J. Syst. Evol. Microbiol.">
        <title>The Global Catalogue of Microorganisms (GCM) 10K type strain sequencing project: providing services to taxonomists for standard genome sequencing and annotation.</title>
        <authorList>
            <consortium name="The Broad Institute Genomics Platform"/>
            <consortium name="The Broad Institute Genome Sequencing Center for Infectious Disease"/>
            <person name="Wu L."/>
            <person name="Ma J."/>
        </authorList>
    </citation>
    <scope>NUCLEOTIDE SEQUENCE [LARGE SCALE GENOMIC DNA]</scope>
    <source>
        <strain evidence="27">KLKA75</strain>
    </source>
</reference>
<evidence type="ECO:0000256" key="22">
    <source>
        <dbReference type="ARBA" id="ARBA00041776"/>
    </source>
</evidence>
<keyword evidence="12" id="KW-0378">Hydrolase</keyword>
<dbReference type="SMART" id="SM00387">
    <property type="entry name" value="HATPase_c"/>
    <property type="match status" value="1"/>
</dbReference>
<protein>
    <recommendedName>
        <fullName evidence="21">Signal transduction histidine-protein kinase/phosphatase MprB</fullName>
        <ecNumber evidence="5">2.7.13.3</ecNumber>
    </recommendedName>
    <alternativeName>
        <fullName evidence="22">Mycobacterial persistence regulator B</fullName>
    </alternativeName>
</protein>
<dbReference type="SUPFAM" id="SSF55874">
    <property type="entry name" value="ATPase domain of HSP90 chaperone/DNA topoisomerase II/histidine kinase"/>
    <property type="match status" value="1"/>
</dbReference>
<evidence type="ECO:0000256" key="8">
    <source>
        <dbReference type="ARBA" id="ARBA00022679"/>
    </source>
</evidence>
<evidence type="ECO:0000256" key="13">
    <source>
        <dbReference type="ARBA" id="ARBA00022840"/>
    </source>
</evidence>
<dbReference type="InterPro" id="IPR050980">
    <property type="entry name" value="2C_sensor_his_kinase"/>
</dbReference>
<gene>
    <name evidence="26" type="ORF">ACFPCY_24740</name>
</gene>
<dbReference type="PANTHER" id="PTHR44936:SF9">
    <property type="entry name" value="SENSOR PROTEIN CREC"/>
    <property type="match status" value="1"/>
</dbReference>
<evidence type="ECO:0000256" key="6">
    <source>
        <dbReference type="ARBA" id="ARBA00022475"/>
    </source>
</evidence>
<keyword evidence="7" id="KW-0597">Phosphoprotein</keyword>
<evidence type="ECO:0000256" key="16">
    <source>
        <dbReference type="ARBA" id="ARBA00022989"/>
    </source>
</evidence>
<keyword evidence="14" id="KW-0460">Magnesium</keyword>
<evidence type="ECO:0000256" key="5">
    <source>
        <dbReference type="ARBA" id="ARBA00012438"/>
    </source>
</evidence>
<dbReference type="SMART" id="SM00388">
    <property type="entry name" value="HisKA"/>
    <property type="match status" value="1"/>
</dbReference>
<proteinExistence type="predicted"/>
<feature type="domain" description="HAMP" evidence="25">
    <location>
        <begin position="149"/>
        <end position="201"/>
    </location>
</feature>
<evidence type="ECO:0000256" key="10">
    <source>
        <dbReference type="ARBA" id="ARBA00022741"/>
    </source>
</evidence>
<keyword evidence="15" id="KW-0904">Protein phosphatase</keyword>
<dbReference type="InterPro" id="IPR005467">
    <property type="entry name" value="His_kinase_dom"/>
</dbReference>
<dbReference type="EC" id="2.7.13.3" evidence="5"/>
<accession>A0ABV9U4Q2</accession>
<evidence type="ECO:0000256" key="15">
    <source>
        <dbReference type="ARBA" id="ARBA00022912"/>
    </source>
</evidence>
<keyword evidence="11" id="KW-0418">Kinase</keyword>
<comment type="cofactor">
    <cofactor evidence="3">
        <name>Mg(2+)</name>
        <dbReference type="ChEBI" id="CHEBI:18420"/>
    </cofactor>
</comment>
<evidence type="ECO:0000256" key="3">
    <source>
        <dbReference type="ARBA" id="ARBA00001946"/>
    </source>
</evidence>
<sequence>MRRRLLLSTLAVAIVAILLLGIPLAYATHKLIYEEARQSLEREASSIVGGVGFSLESRQPITRDKIAQEYPGRYIAITLPDNRTVTAGTPPRRPGDQLTATAAVSGVHVQVSQPAQQVRDEALRQMLLIGSLAALGVAVTVGLAMFQARKLTLPLIDLAETADRLGSGNARPRRRRYGIAEVDRVAEVLDDSAVRIADLLAASREFASDASHQLRTPLTALTMRLEEMIEAADYPDVVREEGAAAIAQTERLVAVVEQLLARARHDRTGAAVAAPIDRIIQQQVEEWRPIFRRDGRDIRIIGEQGLVGLTTPEGLSQIVATLLDNSLVHGDGVVTINTKQGASSVVVEIGDQGRGIPPELEHRIFERSVSGGHGTGLGLYLARSLAAVDGGRLELIQARPATFGVFLRQASEARLAEERVVIGPV</sequence>
<dbReference type="InterPro" id="IPR003594">
    <property type="entry name" value="HATPase_dom"/>
</dbReference>
<feature type="transmembrane region" description="Helical" evidence="23">
    <location>
        <begin position="126"/>
        <end position="146"/>
    </location>
</feature>
<dbReference type="PRINTS" id="PR00344">
    <property type="entry name" value="BCTRLSENSOR"/>
</dbReference>
<evidence type="ECO:0000256" key="23">
    <source>
        <dbReference type="SAM" id="Phobius"/>
    </source>
</evidence>
<keyword evidence="20" id="KW-0464">Manganese</keyword>
<dbReference type="InterPro" id="IPR036890">
    <property type="entry name" value="HATPase_C_sf"/>
</dbReference>
<keyword evidence="6" id="KW-1003">Cell membrane</keyword>
<dbReference type="CDD" id="cd00082">
    <property type="entry name" value="HisKA"/>
    <property type="match status" value="1"/>
</dbReference>
<dbReference type="CDD" id="cd00075">
    <property type="entry name" value="HATPase"/>
    <property type="match status" value="1"/>
</dbReference>
<dbReference type="Pfam" id="PF00512">
    <property type="entry name" value="HisKA"/>
    <property type="match status" value="1"/>
</dbReference>
<keyword evidence="13 26" id="KW-0067">ATP-binding</keyword>
<dbReference type="PROSITE" id="PS50885">
    <property type="entry name" value="HAMP"/>
    <property type="match status" value="1"/>
</dbReference>
<evidence type="ECO:0000313" key="26">
    <source>
        <dbReference type="EMBL" id="MFC4910545.1"/>
    </source>
</evidence>
<dbReference type="PANTHER" id="PTHR44936">
    <property type="entry name" value="SENSOR PROTEIN CREC"/>
    <property type="match status" value="1"/>
</dbReference>
<dbReference type="Gene3D" id="3.30.565.10">
    <property type="entry name" value="Histidine kinase-like ATPase, C-terminal domain"/>
    <property type="match status" value="1"/>
</dbReference>
<evidence type="ECO:0000256" key="7">
    <source>
        <dbReference type="ARBA" id="ARBA00022553"/>
    </source>
</evidence>
<dbReference type="InterPro" id="IPR036097">
    <property type="entry name" value="HisK_dim/P_sf"/>
</dbReference>
<evidence type="ECO:0000256" key="19">
    <source>
        <dbReference type="ARBA" id="ARBA00023026"/>
    </source>
</evidence>
<dbReference type="SUPFAM" id="SSF47384">
    <property type="entry name" value="Homodimeric domain of signal transducing histidine kinase"/>
    <property type="match status" value="1"/>
</dbReference>
<dbReference type="Proteomes" id="UP001595872">
    <property type="component" value="Unassembled WGS sequence"/>
</dbReference>
<name>A0ABV9U4Q2_9ACTN</name>
<comment type="cofactor">
    <cofactor evidence="2">
        <name>Mn(2+)</name>
        <dbReference type="ChEBI" id="CHEBI:29035"/>
    </cofactor>
</comment>
<evidence type="ECO:0000256" key="18">
    <source>
        <dbReference type="ARBA" id="ARBA00023016"/>
    </source>
</evidence>
<evidence type="ECO:0000256" key="21">
    <source>
        <dbReference type="ARBA" id="ARBA00040454"/>
    </source>
</evidence>
<evidence type="ECO:0000259" key="24">
    <source>
        <dbReference type="PROSITE" id="PS50109"/>
    </source>
</evidence>
<keyword evidence="8" id="KW-0808">Transferase</keyword>
<keyword evidence="19" id="KW-0843">Virulence</keyword>
<comment type="subcellular location">
    <subcellularLocation>
        <location evidence="4">Cell membrane</location>
        <topology evidence="4">Multi-pass membrane protein</topology>
    </subcellularLocation>
</comment>
<keyword evidence="27" id="KW-1185">Reference proteome</keyword>
<keyword evidence="10" id="KW-0547">Nucleotide-binding</keyword>
<dbReference type="Pfam" id="PF02518">
    <property type="entry name" value="HATPase_c"/>
    <property type="match status" value="1"/>
</dbReference>
<dbReference type="GO" id="GO:0005524">
    <property type="term" value="F:ATP binding"/>
    <property type="evidence" value="ECO:0007669"/>
    <property type="project" value="UniProtKB-KW"/>
</dbReference>
<evidence type="ECO:0000256" key="17">
    <source>
        <dbReference type="ARBA" id="ARBA00023012"/>
    </source>
</evidence>
<evidence type="ECO:0000313" key="27">
    <source>
        <dbReference type="Proteomes" id="UP001595872"/>
    </source>
</evidence>
<evidence type="ECO:0000256" key="11">
    <source>
        <dbReference type="ARBA" id="ARBA00022777"/>
    </source>
</evidence>
<evidence type="ECO:0000256" key="2">
    <source>
        <dbReference type="ARBA" id="ARBA00001936"/>
    </source>
</evidence>